<proteinExistence type="predicted"/>
<evidence type="ECO:0000256" key="1">
    <source>
        <dbReference type="SAM" id="Phobius"/>
    </source>
</evidence>
<reference evidence="2 3" key="1">
    <citation type="submission" date="2017-03" db="EMBL/GenBank/DDBJ databases">
        <title>Comparative genomics of the toxic Baltic Sea cyanobacteria Nodularia spumigena UHCC 0039 and its response on varying salinity.</title>
        <authorList>
            <person name="Teikari J.E."/>
        </authorList>
    </citation>
    <scope>NUCLEOTIDE SEQUENCE [LARGE SCALE GENOMIC DNA]</scope>
    <source>
        <strain evidence="2 3">UHCC 0039</strain>
    </source>
</reference>
<protein>
    <submittedName>
        <fullName evidence="2">Uncharacterized protein</fullName>
    </submittedName>
</protein>
<keyword evidence="1" id="KW-1133">Transmembrane helix</keyword>
<keyword evidence="1" id="KW-0472">Membrane</keyword>
<feature type="transmembrane region" description="Helical" evidence="1">
    <location>
        <begin position="6"/>
        <end position="32"/>
    </location>
</feature>
<evidence type="ECO:0000313" key="3">
    <source>
        <dbReference type="Proteomes" id="UP000244056"/>
    </source>
</evidence>
<dbReference type="Proteomes" id="UP000244056">
    <property type="component" value="Chromosome"/>
</dbReference>
<sequence length="69" mass="7892">MYRFQHLILVILPQVLLLYQPAPLLYLVFLYIRVSSFKVIHEAGFVLSPNTVAKINLYILASLVGAFNQ</sequence>
<dbReference type="EMBL" id="CP020114">
    <property type="protein sequence ID" value="AVZ31653.1"/>
    <property type="molecule type" value="Genomic_DNA"/>
</dbReference>
<keyword evidence="1" id="KW-0812">Transmembrane</keyword>
<accession>A0A2S0QB47</accession>
<gene>
    <name evidence="2" type="ORF">BMF81_04551</name>
</gene>
<name>A0A2S0QB47_NODSP</name>
<organism evidence="2 3">
    <name type="scientific">Nodularia spumigena UHCC 0039</name>
    <dbReference type="NCBI Taxonomy" id="1914872"/>
    <lineage>
        <taxon>Bacteria</taxon>
        <taxon>Bacillati</taxon>
        <taxon>Cyanobacteriota</taxon>
        <taxon>Cyanophyceae</taxon>
        <taxon>Nostocales</taxon>
        <taxon>Nodulariaceae</taxon>
        <taxon>Nodularia</taxon>
    </lineage>
</organism>
<dbReference type="KEGG" id="nsp:BMF81_04551"/>
<dbReference type="AlphaFoldDB" id="A0A2S0QB47"/>
<evidence type="ECO:0000313" key="2">
    <source>
        <dbReference type="EMBL" id="AVZ31653.1"/>
    </source>
</evidence>